<proteinExistence type="predicted"/>
<reference evidence="2" key="1">
    <citation type="submission" date="2020-03" db="EMBL/GenBank/DDBJ databases">
        <authorList>
            <person name="Weist P."/>
        </authorList>
    </citation>
    <scope>NUCLEOTIDE SEQUENCE</scope>
</reference>
<evidence type="ECO:0000256" key="1">
    <source>
        <dbReference type="SAM" id="MobiDB-lite"/>
    </source>
</evidence>
<feature type="region of interest" description="Disordered" evidence="1">
    <location>
        <begin position="86"/>
        <end position="114"/>
    </location>
</feature>
<feature type="region of interest" description="Disordered" evidence="1">
    <location>
        <begin position="1"/>
        <end position="21"/>
    </location>
</feature>
<protein>
    <submittedName>
        <fullName evidence="2">Uncharacterized protein</fullName>
    </submittedName>
</protein>
<dbReference type="Proteomes" id="UP001153269">
    <property type="component" value="Unassembled WGS sequence"/>
</dbReference>
<evidence type="ECO:0000313" key="3">
    <source>
        <dbReference type="Proteomes" id="UP001153269"/>
    </source>
</evidence>
<sequence length="114" mass="12596">MFAFSGTKYDGVQLPGTENDALGSKAFSLSPSLESDDQRLCTRYHIHLHLSTELPSRANFVPCLHHCQLKGPPDFPLNTSLCYPKWTQPSSPRETDKTADSKALAPWHSPASGR</sequence>
<dbReference type="AlphaFoldDB" id="A0A9N7Y6F1"/>
<dbReference type="EMBL" id="CADEAL010000036">
    <property type="protein sequence ID" value="CAB1413074.1"/>
    <property type="molecule type" value="Genomic_DNA"/>
</dbReference>
<accession>A0A9N7Y6F1</accession>
<comment type="caution">
    <text evidence="2">The sequence shown here is derived from an EMBL/GenBank/DDBJ whole genome shotgun (WGS) entry which is preliminary data.</text>
</comment>
<gene>
    <name evidence="2" type="ORF">PLEPLA_LOCUS771</name>
</gene>
<name>A0A9N7Y6F1_PLEPL</name>
<evidence type="ECO:0000313" key="2">
    <source>
        <dbReference type="EMBL" id="CAB1413074.1"/>
    </source>
</evidence>
<keyword evidence="3" id="KW-1185">Reference proteome</keyword>
<organism evidence="2 3">
    <name type="scientific">Pleuronectes platessa</name>
    <name type="common">European plaice</name>
    <dbReference type="NCBI Taxonomy" id="8262"/>
    <lineage>
        <taxon>Eukaryota</taxon>
        <taxon>Metazoa</taxon>
        <taxon>Chordata</taxon>
        <taxon>Craniata</taxon>
        <taxon>Vertebrata</taxon>
        <taxon>Euteleostomi</taxon>
        <taxon>Actinopterygii</taxon>
        <taxon>Neopterygii</taxon>
        <taxon>Teleostei</taxon>
        <taxon>Neoteleostei</taxon>
        <taxon>Acanthomorphata</taxon>
        <taxon>Carangaria</taxon>
        <taxon>Pleuronectiformes</taxon>
        <taxon>Pleuronectoidei</taxon>
        <taxon>Pleuronectidae</taxon>
        <taxon>Pleuronectes</taxon>
    </lineage>
</organism>